<evidence type="ECO:0000256" key="1">
    <source>
        <dbReference type="ARBA" id="ARBA00007265"/>
    </source>
</evidence>
<evidence type="ECO:0000259" key="8">
    <source>
        <dbReference type="Pfam" id="PF12627"/>
    </source>
</evidence>
<name>Q54BQ2_DICDI</name>
<evidence type="ECO:0000256" key="3">
    <source>
        <dbReference type="ARBA" id="ARBA00022741"/>
    </source>
</evidence>
<dbReference type="HOGENOM" id="CLU_019592_2_1_1"/>
<dbReference type="PANTHER" id="PTHR13734:SF5">
    <property type="entry name" value="CCA TRNA NUCLEOTIDYLTRANSFERASE, MITOCHONDRIAL"/>
    <property type="match status" value="1"/>
</dbReference>
<dbReference type="GO" id="GO:0003723">
    <property type="term" value="F:RNA binding"/>
    <property type="evidence" value="ECO:0007669"/>
    <property type="project" value="UniProtKB-KW"/>
</dbReference>
<dbReference type="GO" id="GO:0005739">
    <property type="term" value="C:mitochondrion"/>
    <property type="evidence" value="ECO:0000314"/>
    <property type="project" value="dictyBase"/>
</dbReference>
<dbReference type="FunCoup" id="Q54BQ2">
    <property type="interactions" value="713"/>
</dbReference>
<organism evidence="9 10">
    <name type="scientific">Dictyostelium discoideum</name>
    <name type="common">Social amoeba</name>
    <dbReference type="NCBI Taxonomy" id="44689"/>
    <lineage>
        <taxon>Eukaryota</taxon>
        <taxon>Amoebozoa</taxon>
        <taxon>Evosea</taxon>
        <taxon>Eumycetozoa</taxon>
        <taxon>Dictyostelia</taxon>
        <taxon>Dictyosteliales</taxon>
        <taxon>Dictyosteliaceae</taxon>
        <taxon>Dictyostelium</taxon>
    </lineage>
</organism>
<reference evidence="9 10" key="1">
    <citation type="journal article" date="2005" name="Nature">
        <title>The genome of the social amoeba Dictyostelium discoideum.</title>
        <authorList>
            <consortium name="The Dictyostelium discoideum Sequencing Consortium"/>
            <person name="Eichinger L."/>
            <person name="Pachebat J.A."/>
            <person name="Glockner G."/>
            <person name="Rajandream M.A."/>
            <person name="Sucgang R."/>
            <person name="Berriman M."/>
            <person name="Song J."/>
            <person name="Olsen R."/>
            <person name="Szafranski K."/>
            <person name="Xu Q."/>
            <person name="Tunggal B."/>
            <person name="Kummerfeld S."/>
            <person name="Madera M."/>
            <person name="Konfortov B.A."/>
            <person name="Rivero F."/>
            <person name="Bankier A.T."/>
            <person name="Lehmann R."/>
            <person name="Hamlin N."/>
            <person name="Davies R."/>
            <person name="Gaudet P."/>
            <person name="Fey P."/>
            <person name="Pilcher K."/>
            <person name="Chen G."/>
            <person name="Saunders D."/>
            <person name="Sodergren E."/>
            <person name="Davis P."/>
            <person name="Kerhornou A."/>
            <person name="Nie X."/>
            <person name="Hall N."/>
            <person name="Anjard C."/>
            <person name="Hemphill L."/>
            <person name="Bason N."/>
            <person name="Farbrother P."/>
            <person name="Desany B."/>
            <person name="Just E."/>
            <person name="Morio T."/>
            <person name="Rost R."/>
            <person name="Churcher C."/>
            <person name="Cooper J."/>
            <person name="Haydock S."/>
            <person name="van Driessche N."/>
            <person name="Cronin A."/>
            <person name="Goodhead I."/>
            <person name="Muzny D."/>
            <person name="Mourier T."/>
            <person name="Pain A."/>
            <person name="Lu M."/>
            <person name="Harper D."/>
            <person name="Lindsay R."/>
            <person name="Hauser H."/>
            <person name="James K."/>
            <person name="Quiles M."/>
            <person name="Madan Babu M."/>
            <person name="Saito T."/>
            <person name="Buchrieser C."/>
            <person name="Wardroper A."/>
            <person name="Felder M."/>
            <person name="Thangavelu M."/>
            <person name="Johnson D."/>
            <person name="Knights A."/>
            <person name="Loulseged H."/>
            <person name="Mungall K."/>
            <person name="Oliver K."/>
            <person name="Price C."/>
            <person name="Quail M.A."/>
            <person name="Urushihara H."/>
            <person name="Hernandez J."/>
            <person name="Rabbinowitsch E."/>
            <person name="Steffen D."/>
            <person name="Sanders M."/>
            <person name="Ma J."/>
            <person name="Kohara Y."/>
            <person name="Sharp S."/>
            <person name="Simmonds M."/>
            <person name="Spiegler S."/>
            <person name="Tivey A."/>
            <person name="Sugano S."/>
            <person name="White B."/>
            <person name="Walker D."/>
            <person name="Woodward J."/>
            <person name="Winckler T."/>
            <person name="Tanaka Y."/>
            <person name="Shaulsky G."/>
            <person name="Schleicher M."/>
            <person name="Weinstock G."/>
            <person name="Rosenthal A."/>
            <person name="Cox E.C."/>
            <person name="Chisholm R.L."/>
            <person name="Gibbs R."/>
            <person name="Loomis W.F."/>
            <person name="Platzer M."/>
            <person name="Kay R.R."/>
            <person name="Williams J."/>
            <person name="Dear P.H."/>
            <person name="Noegel A.A."/>
            <person name="Barrell B."/>
            <person name="Kuspa A."/>
        </authorList>
    </citation>
    <scope>NUCLEOTIDE SEQUENCE [LARGE SCALE GENOMIC DNA]</scope>
    <source>
        <strain evidence="9 10">AX4</strain>
    </source>
</reference>
<feature type="region of interest" description="Disordered" evidence="6">
    <location>
        <begin position="24"/>
        <end position="47"/>
    </location>
</feature>
<comment type="similarity">
    <text evidence="1 5">Belongs to the tRNA nucleotidyltransferase/poly(A) polymerase family.</text>
</comment>
<keyword evidence="2 5" id="KW-0808">Transferase</keyword>
<evidence type="ECO:0000256" key="6">
    <source>
        <dbReference type="SAM" id="MobiDB-lite"/>
    </source>
</evidence>
<dbReference type="Pfam" id="PF12627">
    <property type="entry name" value="PolyA_pol_RNAbd"/>
    <property type="match status" value="1"/>
</dbReference>
<dbReference type="SMR" id="Q54BQ2"/>
<dbReference type="STRING" id="44689.Q54BQ2"/>
<feature type="domain" description="tRNA nucleotidyltransferase/poly(A) polymerase RNA and SrmB- binding" evidence="8">
    <location>
        <begin position="282"/>
        <end position="319"/>
    </location>
</feature>
<dbReference type="OMA" id="NIHRATE"/>
<dbReference type="dictyBase" id="DDB_G0293504">
    <property type="gene designation" value="cca1"/>
</dbReference>
<evidence type="ECO:0000256" key="2">
    <source>
        <dbReference type="ARBA" id="ARBA00022679"/>
    </source>
</evidence>
<dbReference type="RefSeq" id="XP_629100.1">
    <property type="nucleotide sequence ID" value="XM_629098.1"/>
</dbReference>
<dbReference type="FunFam" id="3.30.460.10:FF:000019">
    <property type="entry name" value="tRNA nucleotidyltransferase cca2"/>
    <property type="match status" value="1"/>
</dbReference>
<dbReference type="PaxDb" id="44689-DDB0191978"/>
<dbReference type="CDD" id="cd05398">
    <property type="entry name" value="NT_ClassII-CCAase"/>
    <property type="match status" value="1"/>
</dbReference>
<evidence type="ECO:0000256" key="5">
    <source>
        <dbReference type="RuleBase" id="RU003953"/>
    </source>
</evidence>
<dbReference type="InterPro" id="IPR002646">
    <property type="entry name" value="PolA_pol_head_dom"/>
</dbReference>
<dbReference type="KEGG" id="ddi:DDB_G0293504"/>
<comment type="caution">
    <text evidence="9">The sequence shown here is derived from an EMBL/GenBank/DDBJ whole genome shotgun (WGS) entry which is preliminary data.</text>
</comment>
<keyword evidence="4 5" id="KW-0694">RNA-binding</keyword>
<evidence type="ECO:0000256" key="4">
    <source>
        <dbReference type="ARBA" id="ARBA00022884"/>
    </source>
</evidence>
<dbReference type="eggNOG" id="KOG2159">
    <property type="taxonomic scope" value="Eukaryota"/>
</dbReference>
<gene>
    <name evidence="9" type="ORF">DDB_G0293504</name>
</gene>
<accession>Q54BQ2</accession>
<dbReference type="GO" id="GO:0052927">
    <property type="term" value="F:CC tRNA cytidylyltransferase activity"/>
    <property type="evidence" value="ECO:0000318"/>
    <property type="project" value="GO_Central"/>
</dbReference>
<evidence type="ECO:0008006" key="11">
    <source>
        <dbReference type="Google" id="ProtNLM"/>
    </source>
</evidence>
<dbReference type="SUPFAM" id="SSF81891">
    <property type="entry name" value="Poly A polymerase C-terminal region-like"/>
    <property type="match status" value="1"/>
</dbReference>
<evidence type="ECO:0000259" key="7">
    <source>
        <dbReference type="Pfam" id="PF01743"/>
    </source>
</evidence>
<protein>
    <recommendedName>
        <fullName evidence="11">Poly A polymerase head domain-containing protein</fullName>
    </recommendedName>
</protein>
<dbReference type="InterPro" id="IPR032828">
    <property type="entry name" value="PolyA_RNA-bd"/>
</dbReference>
<sequence>MYTRPISKIEKSQDGYDRLYFHKQTNNEKEKLSPMQTSTPTSLKKDQPHENIKVSIYYSNERESESVDIRLTECEIQLFKELMHVIRDSGCGTTLRVAGGWVRDKLRGDDSNDIDITLDNMMGEAFAELVNKHLSSKHHQTHRIGVIQSNPEQSKHLETATVKVFDMWIDFVNLRSESYTDTSRIPVISIGTPLQDALRRDLTINSLFFNINENRIEDFTGQGINDLRDGIIRTPLPSLTTFLDDPLRVFRSIRFASRLNFKIDEELFKAGSDPVVKDAIKSKISHERIAKEFDGMLSAEEPYLSIELINKFGLFDCLFSLPTVGLDETYIEQLKNSNKDSEKYCEIADSWIGMGKQYEEIDTKRQLILSALMIPFYGIKFKNANKKNKEMSIIHYMFIEYIKFSNKDYDDVSLILECSEQLMEHIIKFVSAGIFNRKEIGLIIHKSAQLWIVVIIISFIKIQYRPNKLQTLFSRYDKPENEKYTIFHKFVGEIKEHDLIGIWNIKRLLNGKQVQDLLNRKPGTWLAPVIQLILEWQLENPSKTEQDCKDWLLTLDIK</sequence>
<dbReference type="FunFam" id="1.10.3090.10:FF:000021">
    <property type="entry name" value="Uncharacterized protein"/>
    <property type="match status" value="1"/>
</dbReference>
<evidence type="ECO:0000313" key="9">
    <source>
        <dbReference type="EMBL" id="EAL60687.1"/>
    </source>
</evidence>
<dbReference type="GO" id="GO:0001680">
    <property type="term" value="P:tRNA 3'-terminal CCA addition"/>
    <property type="evidence" value="ECO:0000314"/>
    <property type="project" value="dictyBase"/>
</dbReference>
<keyword evidence="3" id="KW-0547">Nucleotide-binding</keyword>
<dbReference type="InParanoid" id="Q54BQ2"/>
<dbReference type="InterPro" id="IPR043519">
    <property type="entry name" value="NT_sf"/>
</dbReference>
<proteinExistence type="inferred from homology"/>
<dbReference type="GO" id="GO:0000166">
    <property type="term" value="F:nucleotide binding"/>
    <property type="evidence" value="ECO:0007669"/>
    <property type="project" value="UniProtKB-KW"/>
</dbReference>
<dbReference type="GO" id="GO:0004810">
    <property type="term" value="F:CCA tRNA nucleotidyltransferase activity"/>
    <property type="evidence" value="ECO:0000314"/>
    <property type="project" value="dictyBase"/>
</dbReference>
<dbReference type="Pfam" id="PF01743">
    <property type="entry name" value="PolyA_pol"/>
    <property type="match status" value="1"/>
</dbReference>
<dbReference type="Proteomes" id="UP000002195">
    <property type="component" value="Unassembled WGS sequence"/>
</dbReference>
<dbReference type="BRENDA" id="2.7.7.72">
    <property type="organism ID" value="1939"/>
</dbReference>
<dbReference type="EMBL" id="AAFI02000217">
    <property type="protein sequence ID" value="EAL60687.1"/>
    <property type="molecule type" value="Genomic_DNA"/>
</dbReference>
<dbReference type="PhylomeDB" id="Q54BQ2"/>
<dbReference type="AlphaFoldDB" id="Q54BQ2"/>
<dbReference type="PANTHER" id="PTHR13734">
    <property type="entry name" value="TRNA-NUCLEOTIDYLTRANSFERASE"/>
    <property type="match status" value="1"/>
</dbReference>
<dbReference type="GeneID" id="8629259"/>
<dbReference type="GO" id="GO:0005829">
    <property type="term" value="C:cytosol"/>
    <property type="evidence" value="ECO:0000314"/>
    <property type="project" value="dictyBase"/>
</dbReference>
<dbReference type="GO" id="GO:0052929">
    <property type="term" value="F:ATP:3'-cytidine-cytidine-tRNA adenylyltransferase activity"/>
    <property type="evidence" value="ECO:0000318"/>
    <property type="project" value="GO_Central"/>
</dbReference>
<dbReference type="Gene3D" id="1.10.3090.10">
    <property type="entry name" value="cca-adding enzyme, domain 2"/>
    <property type="match status" value="1"/>
</dbReference>
<dbReference type="VEuPathDB" id="AmoebaDB:DDB_G0293504"/>
<dbReference type="SUPFAM" id="SSF81301">
    <property type="entry name" value="Nucleotidyltransferase"/>
    <property type="match status" value="1"/>
</dbReference>
<dbReference type="Gene3D" id="3.30.460.10">
    <property type="entry name" value="Beta Polymerase, domain 2"/>
    <property type="match status" value="1"/>
</dbReference>
<keyword evidence="10" id="KW-1185">Reference proteome</keyword>
<feature type="domain" description="Poly A polymerase head" evidence="7">
    <location>
        <begin position="95"/>
        <end position="233"/>
    </location>
</feature>
<evidence type="ECO:0000313" key="10">
    <source>
        <dbReference type="Proteomes" id="UP000002195"/>
    </source>
</evidence>